<evidence type="ECO:0000313" key="4">
    <source>
        <dbReference type="EMBL" id="MBB6438252.1"/>
    </source>
</evidence>
<feature type="transmembrane region" description="Helical" evidence="2">
    <location>
        <begin position="143"/>
        <end position="160"/>
    </location>
</feature>
<keyword evidence="2" id="KW-0812">Transmembrane</keyword>
<reference evidence="4 5" key="1">
    <citation type="submission" date="2020-08" db="EMBL/GenBank/DDBJ databases">
        <title>Genomic Encyclopedia of Type Strains, Phase IV (KMG-IV): sequencing the most valuable type-strain genomes for metagenomic binning, comparative biology and taxonomic classification.</title>
        <authorList>
            <person name="Goeker M."/>
        </authorList>
    </citation>
    <scope>NUCLEOTIDE SEQUENCE [LARGE SCALE GENOMIC DNA]</scope>
    <source>
        <strain evidence="4 5">DSM 40141</strain>
    </source>
</reference>
<feature type="transmembrane region" description="Helical" evidence="2">
    <location>
        <begin position="167"/>
        <end position="189"/>
    </location>
</feature>
<feature type="region of interest" description="Disordered" evidence="1">
    <location>
        <begin position="1"/>
        <end position="97"/>
    </location>
</feature>
<evidence type="ECO:0000313" key="5">
    <source>
        <dbReference type="Proteomes" id="UP000540423"/>
    </source>
</evidence>
<evidence type="ECO:0000259" key="3">
    <source>
        <dbReference type="Pfam" id="PF03372"/>
    </source>
</evidence>
<proteinExistence type="predicted"/>
<dbReference type="SUPFAM" id="SSF56219">
    <property type="entry name" value="DNase I-like"/>
    <property type="match status" value="1"/>
</dbReference>
<dbReference type="InterPro" id="IPR005135">
    <property type="entry name" value="Endo/exonuclease/phosphatase"/>
</dbReference>
<dbReference type="GO" id="GO:0003824">
    <property type="term" value="F:catalytic activity"/>
    <property type="evidence" value="ECO:0007669"/>
    <property type="project" value="InterPro"/>
</dbReference>
<dbReference type="Pfam" id="PF03372">
    <property type="entry name" value="Exo_endo_phos"/>
    <property type="match status" value="1"/>
</dbReference>
<dbReference type="AlphaFoldDB" id="A0A7X0LRM5"/>
<sequence>MAGTRRYDQDERRNTDGSGPDGERSAHDAWAPYDAEGPYRSRAARLPGGSRDRNDSRGPGDPGPPYGRGREPAGIRYREEDCTPAPTRMRTWPDGRHWGEDGRGRGAWQRGRIVALCAVALGLLPVLHPLVPDARGLGSLLETLLPWLGLLVLPVLVCAWRRRSAFAVLALLVPVGAWGGMIGGAAFAFGADPQHSFGVVQHNIADDNPDPVGAVRALAASGPGLIALEEVTAGAAAKIDRELAAAYPHHAVRGTVGLWSRYPLSDVRPVDIKPEGITEPWQRALRATALTPRGFVAVYVVHLPSVRAAWPQGLKTGWRNEAARRLGEALAAETVDRVILLGDLNGSAEDRGLHPVASRFDDNGRGFGFSWPRSFPVVRLDHVMVRGGEIVRFETSATTGSDHVPVLARVKF</sequence>
<dbReference type="RefSeq" id="WP_308437358.1">
    <property type="nucleotide sequence ID" value="NZ_BNBN01000011.1"/>
</dbReference>
<name>A0A7X0LRM5_9ACTN</name>
<gene>
    <name evidence="4" type="ORF">HNQ79_004759</name>
</gene>
<dbReference type="Gene3D" id="3.60.10.10">
    <property type="entry name" value="Endonuclease/exonuclease/phosphatase"/>
    <property type="match status" value="1"/>
</dbReference>
<feature type="compositionally biased region" description="Basic and acidic residues" evidence="1">
    <location>
        <begin position="68"/>
        <end position="81"/>
    </location>
</feature>
<organism evidence="4 5">
    <name type="scientific">Streptomyces candidus</name>
    <dbReference type="NCBI Taxonomy" id="67283"/>
    <lineage>
        <taxon>Bacteria</taxon>
        <taxon>Bacillati</taxon>
        <taxon>Actinomycetota</taxon>
        <taxon>Actinomycetes</taxon>
        <taxon>Kitasatosporales</taxon>
        <taxon>Streptomycetaceae</taxon>
        <taxon>Streptomyces</taxon>
    </lineage>
</organism>
<dbReference type="EMBL" id="JACHEM010000013">
    <property type="protein sequence ID" value="MBB6438252.1"/>
    <property type="molecule type" value="Genomic_DNA"/>
</dbReference>
<keyword evidence="5" id="KW-1185">Reference proteome</keyword>
<dbReference type="InterPro" id="IPR036691">
    <property type="entry name" value="Endo/exonu/phosph_ase_sf"/>
</dbReference>
<dbReference type="Proteomes" id="UP000540423">
    <property type="component" value="Unassembled WGS sequence"/>
</dbReference>
<keyword evidence="2" id="KW-1133">Transmembrane helix</keyword>
<accession>A0A7X0LRM5</accession>
<evidence type="ECO:0000256" key="2">
    <source>
        <dbReference type="SAM" id="Phobius"/>
    </source>
</evidence>
<feature type="compositionally biased region" description="Basic and acidic residues" evidence="1">
    <location>
        <begin position="1"/>
        <end position="27"/>
    </location>
</feature>
<protein>
    <submittedName>
        <fullName evidence="4">Vancomycin resistance protein VanJ</fullName>
    </submittedName>
</protein>
<evidence type="ECO:0000256" key="1">
    <source>
        <dbReference type="SAM" id="MobiDB-lite"/>
    </source>
</evidence>
<comment type="caution">
    <text evidence="4">The sequence shown here is derived from an EMBL/GenBank/DDBJ whole genome shotgun (WGS) entry which is preliminary data.</text>
</comment>
<keyword evidence="2" id="KW-0472">Membrane</keyword>
<feature type="transmembrane region" description="Helical" evidence="2">
    <location>
        <begin position="113"/>
        <end position="131"/>
    </location>
</feature>
<feature type="domain" description="Endonuclease/exonuclease/phosphatase" evidence="3">
    <location>
        <begin position="201"/>
        <end position="403"/>
    </location>
</feature>